<protein>
    <submittedName>
        <fullName evidence="4">Podoplanin</fullName>
    </submittedName>
</protein>
<feature type="signal peptide" evidence="3">
    <location>
        <begin position="1"/>
        <end position="22"/>
    </location>
</feature>
<dbReference type="GO" id="GO:0016324">
    <property type="term" value="C:apical plasma membrane"/>
    <property type="evidence" value="ECO:0007669"/>
    <property type="project" value="TreeGrafter"/>
</dbReference>
<dbReference type="GO" id="GO:1901731">
    <property type="term" value="P:positive regulation of platelet aggregation"/>
    <property type="evidence" value="ECO:0007669"/>
    <property type="project" value="TreeGrafter"/>
</dbReference>
<keyword evidence="3" id="KW-0732">Signal</keyword>
<dbReference type="GO" id="GO:0016477">
    <property type="term" value="P:cell migration"/>
    <property type="evidence" value="ECO:0007669"/>
    <property type="project" value="TreeGrafter"/>
</dbReference>
<keyword evidence="2" id="KW-0472">Membrane</keyword>
<evidence type="ECO:0000256" key="1">
    <source>
        <dbReference type="SAM" id="MobiDB-lite"/>
    </source>
</evidence>
<feature type="chain" id="PRO_5001604258" evidence="3">
    <location>
        <begin position="23"/>
        <end position="282"/>
    </location>
</feature>
<evidence type="ECO:0000313" key="5">
    <source>
        <dbReference type="Proteomes" id="UP000030759"/>
    </source>
</evidence>
<dbReference type="GO" id="GO:0007165">
    <property type="term" value="P:signal transduction"/>
    <property type="evidence" value="ECO:0007669"/>
    <property type="project" value="TreeGrafter"/>
</dbReference>
<keyword evidence="2" id="KW-1133">Transmembrane helix</keyword>
<dbReference type="AlphaFoldDB" id="A0A061IDS1"/>
<sequence length="282" mass="31347">MWTAPALFWVLGSAWLWHFAQGAAIGPLEDDIVTPGTRDGLVTPGLEDRIATTGATGRLDESTGKGPLVPHTKIPFEELPTPGTSDPDGEEHKSTTTVRMVTSHSADKETSHPNKDNTADETQTTDKRDGLAVVTLVGIIVGVLLAIGFVGVIIIVVMRKISGRFSLIYRVTSPRRKPLLDVELTLSQFLPSRHPKSERPIQRELITAKLTRKIGYFCDPDINPHTYEHLIFDKEVGTGGVSPSPRKMENQLTVNLYHIQQICSKWRLPSIVYIFYLYFCVF</sequence>
<feature type="region of interest" description="Disordered" evidence="1">
    <location>
        <begin position="51"/>
        <end position="125"/>
    </location>
</feature>
<proteinExistence type="predicted"/>
<evidence type="ECO:0000313" key="4">
    <source>
        <dbReference type="EMBL" id="ERE83472.1"/>
    </source>
</evidence>
<keyword evidence="2" id="KW-0812">Transmembrane</keyword>
<organism evidence="4 5">
    <name type="scientific">Cricetulus griseus</name>
    <name type="common">Chinese hamster</name>
    <name type="synonym">Cricetulus barabensis griseus</name>
    <dbReference type="NCBI Taxonomy" id="10029"/>
    <lineage>
        <taxon>Eukaryota</taxon>
        <taxon>Metazoa</taxon>
        <taxon>Chordata</taxon>
        <taxon>Craniata</taxon>
        <taxon>Vertebrata</taxon>
        <taxon>Euteleostomi</taxon>
        <taxon>Mammalia</taxon>
        <taxon>Eutheria</taxon>
        <taxon>Euarchontoglires</taxon>
        <taxon>Glires</taxon>
        <taxon>Rodentia</taxon>
        <taxon>Myomorpha</taxon>
        <taxon>Muroidea</taxon>
        <taxon>Cricetidae</taxon>
        <taxon>Cricetinae</taxon>
        <taxon>Cricetulus</taxon>
    </lineage>
</organism>
<dbReference type="GO" id="GO:0016323">
    <property type="term" value="C:basolateral plasma membrane"/>
    <property type="evidence" value="ECO:0007669"/>
    <property type="project" value="TreeGrafter"/>
</dbReference>
<feature type="transmembrane region" description="Helical" evidence="2">
    <location>
        <begin position="131"/>
        <end position="157"/>
    </location>
</feature>
<reference evidence="5" key="1">
    <citation type="journal article" date="2013" name="Nat. Biotechnol.">
        <title>Chinese hamster genome sequenced from sorted chromosomes.</title>
        <authorList>
            <person name="Brinkrolf K."/>
            <person name="Rupp O."/>
            <person name="Laux H."/>
            <person name="Kollin F."/>
            <person name="Ernst W."/>
            <person name="Linke B."/>
            <person name="Kofler R."/>
            <person name="Romand S."/>
            <person name="Hesse F."/>
            <person name="Budach W.E."/>
            <person name="Galosy S."/>
            <person name="Muller D."/>
            <person name="Noll T."/>
            <person name="Wienberg J."/>
            <person name="Jostock T."/>
            <person name="Leonard M."/>
            <person name="Grillari J."/>
            <person name="Tauch A."/>
            <person name="Goesmann A."/>
            <person name="Helk B."/>
            <person name="Mott J.E."/>
            <person name="Puhler A."/>
            <person name="Borth N."/>
        </authorList>
    </citation>
    <scope>NUCLEOTIDE SEQUENCE [LARGE SCALE GENOMIC DNA]</scope>
    <source>
        <strain evidence="5">17A/GY</strain>
    </source>
</reference>
<evidence type="ECO:0000256" key="2">
    <source>
        <dbReference type="SAM" id="Phobius"/>
    </source>
</evidence>
<feature type="compositionally biased region" description="Basic and acidic residues" evidence="1">
    <location>
        <begin position="105"/>
        <end position="125"/>
    </location>
</feature>
<dbReference type="EMBL" id="KE668778">
    <property type="protein sequence ID" value="ERE83472.1"/>
    <property type="molecule type" value="Genomic_DNA"/>
</dbReference>
<dbReference type="GO" id="GO:0007155">
    <property type="term" value="P:cell adhesion"/>
    <property type="evidence" value="ECO:0007669"/>
    <property type="project" value="TreeGrafter"/>
</dbReference>
<dbReference type="PANTHER" id="PTHR47390:SF1">
    <property type="entry name" value="PODOPLANIN"/>
    <property type="match status" value="1"/>
</dbReference>
<gene>
    <name evidence="4" type="ORF">H671_2g6687</name>
</gene>
<feature type="compositionally biased region" description="Polar residues" evidence="1">
    <location>
        <begin position="95"/>
        <end position="104"/>
    </location>
</feature>
<dbReference type="InterPro" id="IPR052684">
    <property type="entry name" value="Podoplanin_domain"/>
</dbReference>
<evidence type="ECO:0000256" key="3">
    <source>
        <dbReference type="SAM" id="SignalP"/>
    </source>
</evidence>
<dbReference type="GO" id="GO:0030027">
    <property type="term" value="C:lamellipodium"/>
    <property type="evidence" value="ECO:0007669"/>
    <property type="project" value="TreeGrafter"/>
</dbReference>
<dbReference type="PANTHER" id="PTHR47390">
    <property type="entry name" value="PODOPLANIN"/>
    <property type="match status" value="1"/>
</dbReference>
<name>A0A061IDS1_CRIGR</name>
<dbReference type="Proteomes" id="UP000030759">
    <property type="component" value="Unassembled WGS sequence"/>
</dbReference>
<dbReference type="Pfam" id="PF05808">
    <property type="entry name" value="Podoplanin"/>
    <property type="match status" value="1"/>
</dbReference>
<accession>A0A061IDS1</accession>